<dbReference type="PANTHER" id="PTHR35527">
    <property type="entry name" value="CHOLOYLGLYCINE HYDROLASE"/>
    <property type="match status" value="1"/>
</dbReference>
<reference evidence="5 6" key="1">
    <citation type="submission" date="2024-03" db="EMBL/GenBank/DDBJ databases">
        <title>Mouse gut bacterial collection (mGBC) of GemPharmatech.</title>
        <authorList>
            <person name="He Y."/>
            <person name="Dong L."/>
            <person name="Wu D."/>
            <person name="Gao X."/>
            <person name="Lin Z."/>
        </authorList>
    </citation>
    <scope>NUCLEOTIDE SEQUENCE [LARGE SCALE GENOMIC DNA]</scope>
    <source>
        <strain evidence="5 6">54-13</strain>
    </source>
</reference>
<keyword evidence="3" id="KW-0732">Signal</keyword>
<name>A0ABV4CWF8_9BACT</name>
<organism evidence="5 6">
    <name type="scientific">Heminiphilus faecis</name>
    <dbReference type="NCBI Taxonomy" id="2601703"/>
    <lineage>
        <taxon>Bacteria</taxon>
        <taxon>Pseudomonadati</taxon>
        <taxon>Bacteroidota</taxon>
        <taxon>Bacteroidia</taxon>
        <taxon>Bacteroidales</taxon>
        <taxon>Muribaculaceae</taxon>
        <taxon>Heminiphilus</taxon>
    </lineage>
</organism>
<proteinExistence type="inferred from homology"/>
<dbReference type="Gene3D" id="3.60.60.10">
    <property type="entry name" value="Penicillin V Acylase, Chain A"/>
    <property type="match status" value="1"/>
</dbReference>
<feature type="chain" id="PRO_5046554644" evidence="3">
    <location>
        <begin position="24"/>
        <end position="352"/>
    </location>
</feature>
<evidence type="ECO:0000256" key="1">
    <source>
        <dbReference type="ARBA" id="ARBA00006625"/>
    </source>
</evidence>
<dbReference type="InterPro" id="IPR052193">
    <property type="entry name" value="Peptidase_C59"/>
</dbReference>
<dbReference type="EMBL" id="JBCLPP010000022">
    <property type="protein sequence ID" value="MEY8245729.1"/>
    <property type="molecule type" value="Genomic_DNA"/>
</dbReference>
<dbReference type="SUPFAM" id="SSF56235">
    <property type="entry name" value="N-terminal nucleophile aminohydrolases (Ntn hydrolases)"/>
    <property type="match status" value="1"/>
</dbReference>
<comment type="similarity">
    <text evidence="1">Belongs to the peptidase C59 family.</text>
</comment>
<evidence type="ECO:0000259" key="4">
    <source>
        <dbReference type="Pfam" id="PF02275"/>
    </source>
</evidence>
<dbReference type="RefSeq" id="WP_121698069.1">
    <property type="nucleotide sequence ID" value="NZ_JBCLPP010000022.1"/>
</dbReference>
<gene>
    <name evidence="5" type="ORF">AAK873_08910</name>
</gene>
<evidence type="ECO:0000256" key="3">
    <source>
        <dbReference type="SAM" id="SignalP"/>
    </source>
</evidence>
<sequence length="352" mass="38815">MRFKVLSCLLVSAVLFGASKSDACSRILYVGDTTSASGEDVLRIVGRSLDWKTPIPTNLYVYPRGMFKKGDDKPGAVTWTSKYGAVYAVGYDGGITEGMNEKGLVINGLFCKGTVYANEQTAGRPGMSLSMFVGWLLDMNATTPEVVKVLKEHNFSISGATFDGGTVSTLHWGITDAQGRCAILEFDHGTVKVYEGQDMPAMTNDPQFPSMTAINDYWQKVGGANMLPGTVKSPDRFVRGYFFQEHVEKTNDLNTGLAIIRSIMANVSVPYLYTVQTEANVSSTQWRSYADLRDCRYYFDIATNLGIYYIDLKKCDLRKGAPVLRFDTSKTTDAIGDITPLLVKHAPFTPMY</sequence>
<dbReference type="GO" id="GO:0016787">
    <property type="term" value="F:hydrolase activity"/>
    <property type="evidence" value="ECO:0007669"/>
    <property type="project" value="UniProtKB-KW"/>
</dbReference>
<evidence type="ECO:0000313" key="5">
    <source>
        <dbReference type="EMBL" id="MEY8245729.1"/>
    </source>
</evidence>
<keyword evidence="6" id="KW-1185">Reference proteome</keyword>
<dbReference type="Proteomes" id="UP001565200">
    <property type="component" value="Unassembled WGS sequence"/>
</dbReference>
<evidence type="ECO:0000256" key="2">
    <source>
        <dbReference type="ARBA" id="ARBA00022801"/>
    </source>
</evidence>
<dbReference type="PANTHER" id="PTHR35527:SF2">
    <property type="entry name" value="HYDROLASE"/>
    <property type="match status" value="1"/>
</dbReference>
<dbReference type="Pfam" id="PF02275">
    <property type="entry name" value="CBAH"/>
    <property type="match status" value="1"/>
</dbReference>
<dbReference type="InterPro" id="IPR029132">
    <property type="entry name" value="CBAH/NAAA_C"/>
</dbReference>
<keyword evidence="2 5" id="KW-0378">Hydrolase</keyword>
<comment type="caution">
    <text evidence="5">The sequence shown here is derived from an EMBL/GenBank/DDBJ whole genome shotgun (WGS) entry which is preliminary data.</text>
</comment>
<feature type="signal peptide" evidence="3">
    <location>
        <begin position="1"/>
        <end position="23"/>
    </location>
</feature>
<dbReference type="InterPro" id="IPR029055">
    <property type="entry name" value="Ntn_hydrolases_N"/>
</dbReference>
<protein>
    <submittedName>
        <fullName evidence="5">Linear amide C-N hydrolase</fullName>
    </submittedName>
</protein>
<accession>A0ABV4CWF8</accession>
<feature type="domain" description="Choloylglycine hydrolase/NAAA C-terminal" evidence="4">
    <location>
        <begin position="39"/>
        <end position="317"/>
    </location>
</feature>
<evidence type="ECO:0000313" key="6">
    <source>
        <dbReference type="Proteomes" id="UP001565200"/>
    </source>
</evidence>